<evidence type="ECO:0000313" key="2">
    <source>
        <dbReference type="Proteomes" id="UP000243525"/>
    </source>
</evidence>
<evidence type="ECO:0008006" key="3">
    <source>
        <dbReference type="Google" id="ProtNLM"/>
    </source>
</evidence>
<sequence>MNGLTRFVYDRIVSEKKDSSKLVAKAYNLEQLNGKRIKSIKIKQLDIFGPTFDDTARVSDVGVEKLANKVHTRTNERIIQKSILLDVDDKLDVEKVYDNERIIRLLPFIKDVRFMAEADPLDTSMVNLTVVTKDVFAFGMRARFRSVDSGELEMYNQNIWGVGHQISAMAVSSLDEEPNLGFEGSYSINNIRGHFVNLTLGYADNYRREGILFDAEKQFLRSSTLWGGGMTFLRLYRTDRFYENEAILVDSLNYRSFDLWSGYSFKLSDDPSGDLRLILAGRYRNLQFYERPDPGPDNNQYFGNSNFFLGSVSLSKRQYIRDHHILGYGITEDIPKGFLHEFVLGFDQNEKADRWYSHLYFSSGNLIRYKPSYMFLSAGIGSFFNSNRAEQGQLELNWNYISRQFGLGAQTARQFLKIRYVYGFNRFDQETLSLKNRYGIRGFYSDIPRGQQRLVLSAETVIFQRKSILNFNFAFFGFADLGIVGSAHKPVFGGDYYTGVGGGIRLRNESLIFRTIQLRLAFYPGHPGDSSFMGFSLREIGGTDFYSFQPRKPEPLQFK</sequence>
<dbReference type="AlphaFoldDB" id="A0A2T5BZR7"/>
<reference evidence="1 2" key="1">
    <citation type="submission" date="2018-04" db="EMBL/GenBank/DDBJ databases">
        <title>Genomic Encyclopedia of Archaeal and Bacterial Type Strains, Phase II (KMG-II): from individual species to whole genera.</title>
        <authorList>
            <person name="Goeker M."/>
        </authorList>
    </citation>
    <scope>NUCLEOTIDE SEQUENCE [LARGE SCALE GENOMIC DNA]</scope>
    <source>
        <strain evidence="1 2">DSM 28823</strain>
    </source>
</reference>
<keyword evidence="2" id="KW-1185">Reference proteome</keyword>
<gene>
    <name evidence="1" type="ORF">C8N47_11349</name>
</gene>
<proteinExistence type="predicted"/>
<dbReference type="EMBL" id="QAAD01000013">
    <property type="protein sequence ID" value="PTN07784.1"/>
    <property type="molecule type" value="Genomic_DNA"/>
</dbReference>
<comment type="caution">
    <text evidence="1">The sequence shown here is derived from an EMBL/GenBank/DDBJ whole genome shotgun (WGS) entry which is preliminary data.</text>
</comment>
<accession>A0A2T5BZR7</accession>
<dbReference type="Proteomes" id="UP000243525">
    <property type="component" value="Unassembled WGS sequence"/>
</dbReference>
<evidence type="ECO:0000313" key="1">
    <source>
        <dbReference type="EMBL" id="PTN07784.1"/>
    </source>
</evidence>
<organism evidence="1 2">
    <name type="scientific">Mangrovibacterium marinum</name>
    <dbReference type="NCBI Taxonomy" id="1639118"/>
    <lineage>
        <taxon>Bacteria</taxon>
        <taxon>Pseudomonadati</taxon>
        <taxon>Bacteroidota</taxon>
        <taxon>Bacteroidia</taxon>
        <taxon>Marinilabiliales</taxon>
        <taxon>Prolixibacteraceae</taxon>
        <taxon>Mangrovibacterium</taxon>
    </lineage>
</organism>
<protein>
    <recommendedName>
        <fullName evidence="3">Surface antigen-like variable number repeat protein</fullName>
    </recommendedName>
</protein>
<name>A0A2T5BZR7_9BACT</name>